<organism evidence="2 3">
    <name type="scientific">Scleroderma citrinum Foug A</name>
    <dbReference type="NCBI Taxonomy" id="1036808"/>
    <lineage>
        <taxon>Eukaryota</taxon>
        <taxon>Fungi</taxon>
        <taxon>Dikarya</taxon>
        <taxon>Basidiomycota</taxon>
        <taxon>Agaricomycotina</taxon>
        <taxon>Agaricomycetes</taxon>
        <taxon>Agaricomycetidae</taxon>
        <taxon>Boletales</taxon>
        <taxon>Sclerodermatineae</taxon>
        <taxon>Sclerodermataceae</taxon>
        <taxon>Scleroderma</taxon>
    </lineage>
</organism>
<sequence length="91" mass="11041">MTSRSQWRDRSLDLWAHGVYRSRGLSMLTHPKWRAIHDNYYLHYRLAESSFTRRSVRRQLQCPQNTPMIRRPLLSRSKSTQRSSLHDNPFR</sequence>
<evidence type="ECO:0000313" key="2">
    <source>
        <dbReference type="EMBL" id="KIM57205.1"/>
    </source>
</evidence>
<reference evidence="3" key="2">
    <citation type="submission" date="2015-01" db="EMBL/GenBank/DDBJ databases">
        <title>Evolutionary Origins and Diversification of the Mycorrhizal Mutualists.</title>
        <authorList>
            <consortium name="DOE Joint Genome Institute"/>
            <consortium name="Mycorrhizal Genomics Consortium"/>
            <person name="Kohler A."/>
            <person name="Kuo A."/>
            <person name="Nagy L.G."/>
            <person name="Floudas D."/>
            <person name="Copeland A."/>
            <person name="Barry K.W."/>
            <person name="Cichocki N."/>
            <person name="Veneault-Fourrey C."/>
            <person name="LaButti K."/>
            <person name="Lindquist E.A."/>
            <person name="Lipzen A."/>
            <person name="Lundell T."/>
            <person name="Morin E."/>
            <person name="Murat C."/>
            <person name="Riley R."/>
            <person name="Ohm R."/>
            <person name="Sun H."/>
            <person name="Tunlid A."/>
            <person name="Henrissat B."/>
            <person name="Grigoriev I.V."/>
            <person name="Hibbett D.S."/>
            <person name="Martin F."/>
        </authorList>
    </citation>
    <scope>NUCLEOTIDE SEQUENCE [LARGE SCALE GENOMIC DNA]</scope>
    <source>
        <strain evidence="3">Foug A</strain>
    </source>
</reference>
<evidence type="ECO:0000313" key="3">
    <source>
        <dbReference type="Proteomes" id="UP000053989"/>
    </source>
</evidence>
<protein>
    <submittedName>
        <fullName evidence="2">Uncharacterized protein</fullName>
    </submittedName>
</protein>
<gene>
    <name evidence="2" type="ORF">SCLCIDRAFT_1219656</name>
</gene>
<accession>A0A0C3D904</accession>
<name>A0A0C3D904_9AGAM</name>
<dbReference type="InParanoid" id="A0A0C3D904"/>
<dbReference type="Proteomes" id="UP000053989">
    <property type="component" value="Unassembled WGS sequence"/>
</dbReference>
<dbReference type="HOGENOM" id="CLU_2428337_0_0_1"/>
<feature type="region of interest" description="Disordered" evidence="1">
    <location>
        <begin position="63"/>
        <end position="91"/>
    </location>
</feature>
<keyword evidence="3" id="KW-1185">Reference proteome</keyword>
<proteinExistence type="predicted"/>
<dbReference type="EMBL" id="KN822104">
    <property type="protein sequence ID" value="KIM57205.1"/>
    <property type="molecule type" value="Genomic_DNA"/>
</dbReference>
<evidence type="ECO:0000256" key="1">
    <source>
        <dbReference type="SAM" id="MobiDB-lite"/>
    </source>
</evidence>
<reference evidence="2 3" key="1">
    <citation type="submission" date="2014-04" db="EMBL/GenBank/DDBJ databases">
        <authorList>
            <consortium name="DOE Joint Genome Institute"/>
            <person name="Kuo A."/>
            <person name="Kohler A."/>
            <person name="Nagy L.G."/>
            <person name="Floudas D."/>
            <person name="Copeland A."/>
            <person name="Barry K.W."/>
            <person name="Cichocki N."/>
            <person name="Veneault-Fourrey C."/>
            <person name="LaButti K."/>
            <person name="Lindquist E.A."/>
            <person name="Lipzen A."/>
            <person name="Lundell T."/>
            <person name="Morin E."/>
            <person name="Murat C."/>
            <person name="Sun H."/>
            <person name="Tunlid A."/>
            <person name="Henrissat B."/>
            <person name="Grigoriev I.V."/>
            <person name="Hibbett D.S."/>
            <person name="Martin F."/>
            <person name="Nordberg H.P."/>
            <person name="Cantor M.N."/>
            <person name="Hua S.X."/>
        </authorList>
    </citation>
    <scope>NUCLEOTIDE SEQUENCE [LARGE SCALE GENOMIC DNA]</scope>
    <source>
        <strain evidence="2 3">Foug A</strain>
    </source>
</reference>
<dbReference type="AlphaFoldDB" id="A0A0C3D904"/>